<keyword evidence="3" id="KW-1185">Reference proteome</keyword>
<reference evidence="2 3" key="1">
    <citation type="journal article" date="2021" name="Plant Biotechnol. J.">
        <title>Multi-omics assisted identification of the key and species-specific regulatory components of drought-tolerant mechanisms in Gossypium stocksii.</title>
        <authorList>
            <person name="Yu D."/>
            <person name="Ke L."/>
            <person name="Zhang D."/>
            <person name="Wu Y."/>
            <person name="Sun Y."/>
            <person name="Mei J."/>
            <person name="Sun J."/>
            <person name="Sun Y."/>
        </authorList>
    </citation>
    <scope>NUCLEOTIDE SEQUENCE [LARGE SCALE GENOMIC DNA]</scope>
    <source>
        <strain evidence="3">cv. E1</strain>
        <tissue evidence="2">Leaf</tissue>
    </source>
</reference>
<dbReference type="AlphaFoldDB" id="A0A9D3UWP4"/>
<feature type="transmembrane region" description="Helical" evidence="1">
    <location>
        <begin position="76"/>
        <end position="103"/>
    </location>
</feature>
<dbReference type="GO" id="GO:0009787">
    <property type="term" value="P:regulation of abscisic acid-activated signaling pathway"/>
    <property type="evidence" value="ECO:0007669"/>
    <property type="project" value="InterPro"/>
</dbReference>
<keyword evidence="1" id="KW-0812">Transmembrane</keyword>
<dbReference type="EMBL" id="JAIQCV010000009">
    <property type="protein sequence ID" value="KAH1063449.1"/>
    <property type="molecule type" value="Genomic_DNA"/>
</dbReference>
<dbReference type="Proteomes" id="UP000828251">
    <property type="component" value="Unassembled WGS sequence"/>
</dbReference>
<evidence type="ECO:0000256" key="1">
    <source>
        <dbReference type="SAM" id="Phobius"/>
    </source>
</evidence>
<protein>
    <submittedName>
        <fullName evidence="2">Uncharacterized protein</fullName>
    </submittedName>
</protein>
<dbReference type="InterPro" id="IPR039324">
    <property type="entry name" value="SHW1"/>
</dbReference>
<accession>A0A9D3UWP4</accession>
<name>A0A9D3UWP4_9ROSI</name>
<dbReference type="PANTHER" id="PTHR35474">
    <property type="entry name" value="ATP PHOSPHORIBOSYLTRANSFERASE REGULATORY SUBUNIT"/>
    <property type="match status" value="1"/>
</dbReference>
<evidence type="ECO:0000313" key="3">
    <source>
        <dbReference type="Proteomes" id="UP000828251"/>
    </source>
</evidence>
<proteinExistence type="predicted"/>
<comment type="caution">
    <text evidence="2">The sequence shown here is derived from an EMBL/GenBank/DDBJ whole genome shotgun (WGS) entry which is preliminary data.</text>
</comment>
<keyword evidence="1" id="KW-1133">Transmembrane helix</keyword>
<keyword evidence="1" id="KW-0472">Membrane</keyword>
<sequence>QNPKFPKSPKSPTQNPPIRFPPLIFVHILAFPVTPKPSLSNPTPFSTFLVHEESPFTLKSVPLFHEYKQARKALRAVLPISICTKLVGFSVDGVLILVFLWVLKAFLEVLAFRDIAPQAPKHILIIPKSNDGLTGLCNVHFFSSRLTEQ</sequence>
<gene>
    <name evidence="2" type="ORF">J1N35_028436</name>
</gene>
<dbReference type="GO" id="GO:0010100">
    <property type="term" value="P:negative regulation of photomorphogenesis"/>
    <property type="evidence" value="ECO:0007669"/>
    <property type="project" value="InterPro"/>
</dbReference>
<dbReference type="OrthoDB" id="1931195at2759"/>
<dbReference type="PANTHER" id="PTHR35474:SF1">
    <property type="entry name" value="ATP PHOSPHORIBOSYLTRANSFERASE REGULATORY SUBUNIT"/>
    <property type="match status" value="1"/>
</dbReference>
<evidence type="ECO:0000313" key="2">
    <source>
        <dbReference type="EMBL" id="KAH1063449.1"/>
    </source>
</evidence>
<organism evidence="2 3">
    <name type="scientific">Gossypium stocksii</name>
    <dbReference type="NCBI Taxonomy" id="47602"/>
    <lineage>
        <taxon>Eukaryota</taxon>
        <taxon>Viridiplantae</taxon>
        <taxon>Streptophyta</taxon>
        <taxon>Embryophyta</taxon>
        <taxon>Tracheophyta</taxon>
        <taxon>Spermatophyta</taxon>
        <taxon>Magnoliopsida</taxon>
        <taxon>eudicotyledons</taxon>
        <taxon>Gunneridae</taxon>
        <taxon>Pentapetalae</taxon>
        <taxon>rosids</taxon>
        <taxon>malvids</taxon>
        <taxon>Malvales</taxon>
        <taxon>Malvaceae</taxon>
        <taxon>Malvoideae</taxon>
        <taxon>Gossypium</taxon>
    </lineage>
</organism>
<feature type="non-terminal residue" evidence="2">
    <location>
        <position position="1"/>
    </location>
</feature>